<dbReference type="OrthoDB" id="9805504at2"/>
<dbReference type="RefSeq" id="WP_091576258.1">
    <property type="nucleotide sequence ID" value="NZ_FMXM01000004.1"/>
</dbReference>
<proteinExistence type="predicted"/>
<dbReference type="Proteomes" id="UP000198588">
    <property type="component" value="Unassembled WGS sequence"/>
</dbReference>
<keyword evidence="2" id="KW-0378">Hydrolase</keyword>
<feature type="domain" description="TNase-like" evidence="1">
    <location>
        <begin position="20"/>
        <end position="147"/>
    </location>
</feature>
<evidence type="ECO:0000313" key="2">
    <source>
        <dbReference type="EMBL" id="SDA57620.1"/>
    </source>
</evidence>
<dbReference type="Gene3D" id="2.40.50.90">
    <property type="match status" value="1"/>
</dbReference>
<keyword evidence="2" id="KW-0255">Endonuclease</keyword>
<evidence type="ECO:0000313" key="3">
    <source>
        <dbReference type="Proteomes" id="UP000198588"/>
    </source>
</evidence>
<name>A0A1G5WHV5_9HYPH</name>
<protein>
    <submittedName>
        <fullName evidence="2">Endonuclease YncB, thermonuclease family</fullName>
    </submittedName>
</protein>
<reference evidence="2 3" key="1">
    <citation type="submission" date="2016-10" db="EMBL/GenBank/DDBJ databases">
        <authorList>
            <person name="de Groot N.N."/>
        </authorList>
    </citation>
    <scope>NUCLEOTIDE SEQUENCE [LARGE SCALE GENOMIC DNA]</scope>
    <source>
        <strain evidence="2 3">CGMCC 1.12097</strain>
    </source>
</reference>
<dbReference type="AlphaFoldDB" id="A0A1G5WHV5"/>
<dbReference type="InterPro" id="IPR016071">
    <property type="entry name" value="Staphylococal_nuclease_OB-fold"/>
</dbReference>
<dbReference type="PROSITE" id="PS50830">
    <property type="entry name" value="TNASE_3"/>
    <property type="match status" value="1"/>
</dbReference>
<keyword evidence="2" id="KW-0540">Nuclease</keyword>
<dbReference type="EMBL" id="FMXM01000004">
    <property type="protein sequence ID" value="SDA57620.1"/>
    <property type="molecule type" value="Genomic_DNA"/>
</dbReference>
<sequence>MQHRDSIPEIGVSQWIGPTPAPIAGVASVIDGDTIEIHGQHIRFNGIDAPESRRYCDDAKGFEYPCGRRPAEALDNFLATSKPVQCAFVSWDRYDRFVGDCRRADGASVASWMVEHGQALDWPRYSQGAYAGQQAKAEAAKVGLFWLKTDRPATPAVRDPLRSR</sequence>
<dbReference type="GO" id="GO:0004519">
    <property type="term" value="F:endonuclease activity"/>
    <property type="evidence" value="ECO:0007669"/>
    <property type="project" value="UniProtKB-KW"/>
</dbReference>
<gene>
    <name evidence="2" type="ORF">SAMN02927914_01342</name>
</gene>
<evidence type="ECO:0000259" key="1">
    <source>
        <dbReference type="PROSITE" id="PS50830"/>
    </source>
</evidence>
<dbReference type="SMART" id="SM00318">
    <property type="entry name" value="SNc"/>
    <property type="match status" value="1"/>
</dbReference>
<dbReference type="InterPro" id="IPR035437">
    <property type="entry name" value="SNase_OB-fold_sf"/>
</dbReference>
<dbReference type="SUPFAM" id="SSF50199">
    <property type="entry name" value="Staphylococcal nuclease"/>
    <property type="match status" value="1"/>
</dbReference>
<accession>A0A1G5WHV5</accession>
<dbReference type="Pfam" id="PF00565">
    <property type="entry name" value="SNase"/>
    <property type="match status" value="1"/>
</dbReference>
<organism evidence="2 3">
    <name type="scientific">Mesorhizobium qingshengii</name>
    <dbReference type="NCBI Taxonomy" id="1165689"/>
    <lineage>
        <taxon>Bacteria</taxon>
        <taxon>Pseudomonadati</taxon>
        <taxon>Pseudomonadota</taxon>
        <taxon>Alphaproteobacteria</taxon>
        <taxon>Hyphomicrobiales</taxon>
        <taxon>Phyllobacteriaceae</taxon>
        <taxon>Mesorhizobium</taxon>
    </lineage>
</organism>
<dbReference type="STRING" id="1165689.SAMN02927914_01342"/>